<dbReference type="InterPro" id="IPR044202">
    <property type="entry name" value="LETM1/MDM38-like"/>
</dbReference>
<name>A0A096M0H0_POEFO</name>
<dbReference type="GO" id="GO:0005509">
    <property type="term" value="F:calcium ion binding"/>
    <property type="evidence" value="ECO:0007669"/>
    <property type="project" value="InterPro"/>
</dbReference>
<organism evidence="28 29">
    <name type="scientific">Poecilia formosa</name>
    <name type="common">Amazon molly</name>
    <name type="synonym">Limia formosa</name>
    <dbReference type="NCBI Taxonomy" id="48698"/>
    <lineage>
        <taxon>Eukaryota</taxon>
        <taxon>Metazoa</taxon>
        <taxon>Chordata</taxon>
        <taxon>Craniata</taxon>
        <taxon>Vertebrata</taxon>
        <taxon>Euteleostomi</taxon>
        <taxon>Actinopterygii</taxon>
        <taxon>Neopterygii</taxon>
        <taxon>Teleostei</taxon>
        <taxon>Neoteleostei</taxon>
        <taxon>Acanthomorphata</taxon>
        <taxon>Ovalentaria</taxon>
        <taxon>Atherinomorphae</taxon>
        <taxon>Cyprinodontiformes</taxon>
        <taxon>Poeciliidae</taxon>
        <taxon>Poeciliinae</taxon>
        <taxon>Poecilia</taxon>
    </lineage>
</organism>
<keyword evidence="13" id="KW-0630">Potassium</keyword>
<keyword evidence="12" id="KW-0809">Transit peptide</keyword>
<evidence type="ECO:0000259" key="26">
    <source>
        <dbReference type="PROSITE" id="PS50222"/>
    </source>
</evidence>
<dbReference type="PROSITE" id="PS00018">
    <property type="entry name" value="EF_HAND_1"/>
    <property type="match status" value="1"/>
</dbReference>
<evidence type="ECO:0000256" key="7">
    <source>
        <dbReference type="ARBA" id="ARBA00022568"/>
    </source>
</evidence>
<evidence type="ECO:0000256" key="25">
    <source>
        <dbReference type="SAM" id="Phobius"/>
    </source>
</evidence>
<keyword evidence="15 24" id="KW-0175">Coiled coil</keyword>
<dbReference type="OMA" id="QNEMIAD"/>
<keyword evidence="14 25" id="KW-1133">Transmembrane helix</keyword>
<dbReference type="Proteomes" id="UP000028760">
    <property type="component" value="Unassembled WGS sequence"/>
</dbReference>
<protein>
    <recommendedName>
        <fullName evidence="3">Mitochondrial proton/calcium exchanger protein</fullName>
    </recommendedName>
    <alternativeName>
        <fullName evidence="21">Electroneutral mitochondrial K(+)/H(+)exchanger</fullName>
    </alternativeName>
    <alternativeName>
        <fullName evidence="19">Leucine zipper-EF-hand-containing transmembrane protein 1</fullName>
    </alternativeName>
</protein>
<dbReference type="PANTHER" id="PTHR14009:SF8">
    <property type="entry name" value="MITOCHONDRIAL PROTON_CALCIUM EXCHANGER PROTEIN"/>
    <property type="match status" value="1"/>
</dbReference>
<evidence type="ECO:0000256" key="12">
    <source>
        <dbReference type="ARBA" id="ARBA00022946"/>
    </source>
</evidence>
<evidence type="ECO:0000256" key="13">
    <source>
        <dbReference type="ARBA" id="ARBA00022958"/>
    </source>
</evidence>
<keyword evidence="17 23" id="KW-0496">Mitochondrion</keyword>
<dbReference type="GO" id="GO:0051560">
    <property type="term" value="P:mitochondrial calcium ion homeostasis"/>
    <property type="evidence" value="ECO:0007669"/>
    <property type="project" value="UniProtKB-ARBA"/>
</dbReference>
<dbReference type="GO" id="GO:0006813">
    <property type="term" value="P:potassium ion transport"/>
    <property type="evidence" value="ECO:0007669"/>
    <property type="project" value="UniProtKB-KW"/>
</dbReference>
<keyword evidence="11" id="KW-0106">Calcium</keyword>
<evidence type="ECO:0000256" key="22">
    <source>
        <dbReference type="ARBA" id="ARBA00047912"/>
    </source>
</evidence>
<keyword evidence="8 25" id="KW-0812">Transmembrane</keyword>
<feature type="transmembrane region" description="Helical" evidence="25">
    <location>
        <begin position="198"/>
        <end position="221"/>
    </location>
</feature>
<evidence type="ECO:0000259" key="27">
    <source>
        <dbReference type="PROSITE" id="PS51758"/>
    </source>
</evidence>
<dbReference type="PANTHER" id="PTHR14009">
    <property type="entry name" value="LEUCINE ZIPPER-EF-HAND CONTAINING TRANSMEMBRANE PROTEIN"/>
    <property type="match status" value="1"/>
</dbReference>
<dbReference type="AlphaFoldDB" id="A0A096M0H0"/>
<reference evidence="29" key="1">
    <citation type="submission" date="2013-10" db="EMBL/GenBank/DDBJ databases">
        <authorList>
            <person name="Schartl M."/>
            <person name="Warren W."/>
        </authorList>
    </citation>
    <scope>NUCLEOTIDE SEQUENCE [LARGE SCALE GENOMIC DNA]</scope>
    <source>
        <strain evidence="29">female</strain>
    </source>
</reference>
<dbReference type="eggNOG" id="KOG1043">
    <property type="taxonomic scope" value="Eukaryota"/>
</dbReference>
<evidence type="ECO:0000256" key="11">
    <source>
        <dbReference type="ARBA" id="ARBA00022837"/>
    </source>
</evidence>
<dbReference type="InterPro" id="IPR002048">
    <property type="entry name" value="EF_hand_dom"/>
</dbReference>
<evidence type="ECO:0000256" key="24">
    <source>
        <dbReference type="SAM" id="Coils"/>
    </source>
</evidence>
<evidence type="ECO:0000256" key="8">
    <source>
        <dbReference type="ARBA" id="ARBA00022692"/>
    </source>
</evidence>
<evidence type="ECO:0000256" key="17">
    <source>
        <dbReference type="ARBA" id="ARBA00023128"/>
    </source>
</evidence>
<evidence type="ECO:0000256" key="9">
    <source>
        <dbReference type="ARBA" id="ARBA00022723"/>
    </source>
</evidence>
<proteinExistence type="inferred from homology"/>
<dbReference type="GeneTree" id="ENSGT00950000183167"/>
<dbReference type="GO" id="GO:0005743">
    <property type="term" value="C:mitochondrial inner membrane"/>
    <property type="evidence" value="ECO:0007669"/>
    <property type="project" value="UniProtKB-SubCell"/>
</dbReference>
<comment type="subcellular location">
    <subcellularLocation>
        <location evidence="1">Mitochondrion inner membrane</location>
        <topology evidence="1">Single-pass membrane protein</topology>
    </subcellularLocation>
</comment>
<dbReference type="GO" id="GO:0015369">
    <property type="term" value="F:calcium:proton antiporter activity"/>
    <property type="evidence" value="ECO:0007669"/>
    <property type="project" value="UniProtKB-ARBA"/>
</dbReference>
<evidence type="ECO:0000256" key="23">
    <source>
        <dbReference type="PROSITE-ProRule" id="PRU01094"/>
    </source>
</evidence>
<dbReference type="PROSITE" id="PS50222">
    <property type="entry name" value="EF_HAND_2"/>
    <property type="match status" value="1"/>
</dbReference>
<dbReference type="GO" id="GO:0099093">
    <property type="term" value="P:calcium export from the mitochondrion"/>
    <property type="evidence" value="ECO:0007669"/>
    <property type="project" value="UniProtKB-ARBA"/>
</dbReference>
<evidence type="ECO:0000313" key="29">
    <source>
        <dbReference type="Proteomes" id="UP000028760"/>
    </source>
</evidence>
<accession>A0A096M0H0</accession>
<evidence type="ECO:0000256" key="5">
    <source>
        <dbReference type="ARBA" id="ARBA00022449"/>
    </source>
</evidence>
<evidence type="ECO:0000256" key="2">
    <source>
        <dbReference type="ARBA" id="ARBA00009584"/>
    </source>
</evidence>
<dbReference type="InterPro" id="IPR059005">
    <property type="entry name" value="LETM1_C"/>
</dbReference>
<dbReference type="Pfam" id="PF07766">
    <property type="entry name" value="LETM1_RBD"/>
    <property type="match status" value="1"/>
</dbReference>
<keyword evidence="6" id="KW-0633">Potassium transport</keyword>
<dbReference type="STRING" id="48698.ENSPFOP00000024911"/>
<keyword evidence="7" id="KW-0109">Calcium transport</keyword>
<keyword evidence="18 25" id="KW-0472">Membrane</keyword>
<dbReference type="Pfam" id="PF26561">
    <property type="entry name" value="LETM1_C"/>
    <property type="match status" value="1"/>
</dbReference>
<keyword evidence="29" id="KW-1185">Reference proteome</keyword>
<keyword evidence="4" id="KW-0813">Transport</keyword>
<feature type="domain" description="EF-hand" evidence="26">
    <location>
        <begin position="682"/>
        <end position="717"/>
    </location>
</feature>
<evidence type="ECO:0000256" key="16">
    <source>
        <dbReference type="ARBA" id="ARBA00023065"/>
    </source>
</evidence>
<dbReference type="InterPro" id="IPR033122">
    <property type="entry name" value="LETM1-like_RBD"/>
</dbReference>
<evidence type="ECO:0000256" key="18">
    <source>
        <dbReference type="ARBA" id="ARBA00023136"/>
    </source>
</evidence>
<evidence type="ECO:0000256" key="14">
    <source>
        <dbReference type="ARBA" id="ARBA00022989"/>
    </source>
</evidence>
<reference evidence="28" key="2">
    <citation type="submission" date="2025-08" db="UniProtKB">
        <authorList>
            <consortium name="Ensembl"/>
        </authorList>
    </citation>
    <scope>IDENTIFICATION</scope>
</reference>
<keyword evidence="5" id="KW-0050">Antiport</keyword>
<dbReference type="InterPro" id="IPR018247">
    <property type="entry name" value="EF_Hand_1_Ca_BS"/>
</dbReference>
<evidence type="ECO:0000256" key="15">
    <source>
        <dbReference type="ARBA" id="ARBA00023054"/>
    </source>
</evidence>
<dbReference type="SUPFAM" id="SSF47473">
    <property type="entry name" value="EF-hand"/>
    <property type="match status" value="1"/>
</dbReference>
<dbReference type="GO" id="GO:0043022">
    <property type="term" value="F:ribosome binding"/>
    <property type="evidence" value="ECO:0007669"/>
    <property type="project" value="InterPro"/>
</dbReference>
<keyword evidence="10" id="KW-0999">Mitochondrion inner membrane</keyword>
<evidence type="ECO:0000256" key="6">
    <source>
        <dbReference type="ARBA" id="ARBA00022538"/>
    </source>
</evidence>
<keyword evidence="9" id="KW-0479">Metal-binding</keyword>
<evidence type="ECO:0000256" key="1">
    <source>
        <dbReference type="ARBA" id="ARBA00004434"/>
    </source>
</evidence>
<dbReference type="EMBL" id="AYCK01012627">
    <property type="status" value="NOT_ANNOTATED_CDS"/>
    <property type="molecule type" value="Genomic_DNA"/>
</dbReference>
<keyword evidence="16" id="KW-0406">Ion transport</keyword>
<evidence type="ECO:0000256" key="19">
    <source>
        <dbReference type="ARBA" id="ARBA00031360"/>
    </source>
</evidence>
<evidence type="ECO:0000256" key="10">
    <source>
        <dbReference type="ARBA" id="ARBA00022792"/>
    </source>
</evidence>
<dbReference type="InterPro" id="IPR011992">
    <property type="entry name" value="EF-hand-dom_pair"/>
</dbReference>
<comment type="catalytic activity">
    <reaction evidence="20">
        <text>Ca(2+)(in) + 2 H(+)(out) = Ca(2+)(out) + 2 H(+)(in)</text>
        <dbReference type="Rhea" id="RHEA:72199"/>
        <dbReference type="ChEBI" id="CHEBI:15378"/>
        <dbReference type="ChEBI" id="CHEBI:29108"/>
    </reaction>
</comment>
<sequence>MKTSRSLKNEFRKGKGKLQNGSCFNCTTLRLTSQKRRFKLGSLTRVFSVSPSCPLSDEYMAPSQNLDPQRPYCAFAAASSNPAWRTTGSPQYFPGVRWIHTSRRRWDDSKLEKSLKSLKDKKMKLEEGGPVYSPTLDVEPVRRTIRQRVIDEIKHYYHGFRLLWIDTTIAGRMLWKILNGNPLSRRERRQFLRTCADVFRLLPFLVFIIVPFMEFLLPVALKLFPNMLPSTFETQSKKEERLKKELRVKLEMAKFLQDTIEEIALRNKAAQGNVTEEFSTFFQKIRNSGERPSNEQIIKFSKLFEDELTLDNLTRPQLVALCRLLELQSIGTNNFLRFQLIMKLRAIHADDKLIAEEGIESMSVTEVQSACRVRGMRSLGVTEERLREQLSQQWLDLHLNQQIPTSLLLLSRAMFLPDTLSPADQLKTTLQTLPEMVTKEAQVKVAEIELSKVDNKTKLETMLQEEAAIRQDSKDREMERLADAAEKAARVCVKLKARGQIWPAEDELELEVNGAKHSDAEPALLQATRAAQSETLRDTAPVIEGSKDEEITKEEIDLLSDACSKLKEQKKLLTLEKEELEELKDDVQEYNEDLEEIKKEFSKNGQERALEESKASKRLSKRVTRMIGRIDKIIVELEKDKVMLDGQADSGTTVPVGLFYTFRENLIGIDELINVMRQIQNIPEEKLQRIAKALDDNKDGKIDIDDVIKMVELIDKEDIDISTSQLADIMVMLHKEEKLIEKEKAKDKAEKEQAAKLNS</sequence>
<dbReference type="Ensembl" id="ENSPFOT00000025771.1">
    <property type="protein sequence ID" value="ENSPFOP00000024911.1"/>
    <property type="gene ID" value="ENSPFOG00000003309.2"/>
</dbReference>
<comment type="similarity">
    <text evidence="2">Belongs to the LETM1 family.</text>
</comment>
<evidence type="ECO:0000256" key="20">
    <source>
        <dbReference type="ARBA" id="ARBA00034214"/>
    </source>
</evidence>
<feature type="domain" description="Letm1 RBD" evidence="27">
    <location>
        <begin position="244"/>
        <end position="548"/>
    </location>
</feature>
<feature type="coiled-coil region" evidence="24">
    <location>
        <begin position="556"/>
        <end position="607"/>
    </location>
</feature>
<dbReference type="PROSITE" id="PS51758">
    <property type="entry name" value="LETM1_RBD"/>
    <property type="match status" value="1"/>
</dbReference>
<evidence type="ECO:0000256" key="4">
    <source>
        <dbReference type="ARBA" id="ARBA00022448"/>
    </source>
</evidence>
<evidence type="ECO:0000256" key="21">
    <source>
        <dbReference type="ARBA" id="ARBA00035046"/>
    </source>
</evidence>
<dbReference type="FunFam" id="1.10.238.10:FF:000290">
    <property type="entry name" value="LETM1 and EF-hand domain-containing protein 1, mitochondrial"/>
    <property type="match status" value="1"/>
</dbReference>
<evidence type="ECO:0000256" key="3">
    <source>
        <dbReference type="ARBA" id="ARBA00020557"/>
    </source>
</evidence>
<evidence type="ECO:0000313" key="28">
    <source>
        <dbReference type="Ensembl" id="ENSPFOP00000024911.1"/>
    </source>
</evidence>
<dbReference type="Gene3D" id="1.10.238.10">
    <property type="entry name" value="EF-hand"/>
    <property type="match status" value="1"/>
</dbReference>
<reference evidence="28" key="3">
    <citation type="submission" date="2025-09" db="UniProtKB">
        <authorList>
            <consortium name="Ensembl"/>
        </authorList>
    </citation>
    <scope>IDENTIFICATION</scope>
</reference>
<comment type="catalytic activity">
    <reaction evidence="22">
        <text>K(+)(in) + H(+)(out) = K(+)(out) + H(+)(in)</text>
        <dbReference type="Rhea" id="RHEA:29467"/>
        <dbReference type="ChEBI" id="CHEBI:15378"/>
        <dbReference type="ChEBI" id="CHEBI:29103"/>
    </reaction>
</comment>